<keyword evidence="8" id="KW-0234">DNA repair</keyword>
<dbReference type="Pfam" id="PF03372">
    <property type="entry name" value="Exo_endo_phos"/>
    <property type="match status" value="1"/>
</dbReference>
<gene>
    <name evidence="10" type="ORF">GCM10009802_53740</name>
</gene>
<keyword evidence="7" id="KW-0460">Magnesium</keyword>
<dbReference type="PANTHER" id="PTHR15822:SF4">
    <property type="entry name" value="TYROSYL-DNA PHOSPHODIESTERASE 2"/>
    <property type="match status" value="1"/>
</dbReference>
<evidence type="ECO:0000256" key="3">
    <source>
        <dbReference type="ARBA" id="ARBA00022722"/>
    </source>
</evidence>
<protein>
    <recommendedName>
        <fullName evidence="9">Endonuclease/exonuclease/phosphatase domain-containing protein</fullName>
    </recommendedName>
</protein>
<evidence type="ECO:0000313" key="11">
    <source>
        <dbReference type="Proteomes" id="UP001500443"/>
    </source>
</evidence>
<keyword evidence="4" id="KW-0479">Metal-binding</keyword>
<dbReference type="InterPro" id="IPR036691">
    <property type="entry name" value="Endo/exonu/phosph_ase_sf"/>
</dbReference>
<feature type="domain" description="Endonuclease/exonuclease/phosphatase" evidence="9">
    <location>
        <begin position="49"/>
        <end position="355"/>
    </location>
</feature>
<dbReference type="Gene3D" id="3.60.10.10">
    <property type="entry name" value="Endonuclease/exonuclease/phosphatase"/>
    <property type="match status" value="1"/>
</dbReference>
<comment type="cofactor">
    <cofactor evidence="1">
        <name>Mn(2+)</name>
        <dbReference type="ChEBI" id="CHEBI:29035"/>
    </cofactor>
</comment>
<evidence type="ECO:0000313" key="10">
    <source>
        <dbReference type="EMBL" id="GAA1499665.1"/>
    </source>
</evidence>
<comment type="caution">
    <text evidence="10">The sequence shown here is derived from an EMBL/GenBank/DDBJ whole genome shotgun (WGS) entry which is preliminary data.</text>
</comment>
<evidence type="ECO:0000256" key="8">
    <source>
        <dbReference type="ARBA" id="ARBA00023204"/>
    </source>
</evidence>
<keyword evidence="3" id="KW-0540">Nuclease</keyword>
<sequence length="368" mass="38146">MTMLARRGPGCWDAVGVYGQWRHEVRGTERARGTRRARDDRSAPAVGVATYNLYLGADLEPLFSAGSPAELTERAGEAYAAMEATDFRERAAALAAVLAARAPEVVGLQEAARWEKGPAGGELTVRYDFLRLLLDALAARGTPYRAVVAHDNVTGRMPVSAAEDARFTDRDVIVVRAGPPAARPRTAHATAAAYDARATLPSAVPGLSFEVPRGYAAVDVTVRGAAFRFATTHLEAYGAPEVRAAQARELAAALAGSPHPVVLAGDLNSPPTDTAGPYGILAGAGYTDAWTAAGGDPDGGWTAGRSGPLPADGALSHRIDHVLYGPGGPRAVAAEVVGDADADRSKPAGHWPSDHAGVVAVLRLGAGR</sequence>
<keyword evidence="11" id="KW-1185">Reference proteome</keyword>
<proteinExistence type="predicted"/>
<evidence type="ECO:0000256" key="5">
    <source>
        <dbReference type="ARBA" id="ARBA00022763"/>
    </source>
</evidence>
<evidence type="ECO:0000256" key="6">
    <source>
        <dbReference type="ARBA" id="ARBA00022801"/>
    </source>
</evidence>
<comment type="cofactor">
    <cofactor evidence="2">
        <name>Mg(2+)</name>
        <dbReference type="ChEBI" id="CHEBI:18420"/>
    </cofactor>
</comment>
<dbReference type="SUPFAM" id="SSF56219">
    <property type="entry name" value="DNase I-like"/>
    <property type="match status" value="1"/>
</dbReference>
<dbReference type="Proteomes" id="UP001500443">
    <property type="component" value="Unassembled WGS sequence"/>
</dbReference>
<evidence type="ECO:0000256" key="4">
    <source>
        <dbReference type="ARBA" id="ARBA00022723"/>
    </source>
</evidence>
<evidence type="ECO:0000256" key="1">
    <source>
        <dbReference type="ARBA" id="ARBA00001936"/>
    </source>
</evidence>
<accession>A0ABP4KD97</accession>
<evidence type="ECO:0000259" key="9">
    <source>
        <dbReference type="Pfam" id="PF03372"/>
    </source>
</evidence>
<evidence type="ECO:0000256" key="2">
    <source>
        <dbReference type="ARBA" id="ARBA00001946"/>
    </source>
</evidence>
<reference evidence="11" key="1">
    <citation type="journal article" date="2019" name="Int. J. Syst. Evol. Microbiol.">
        <title>The Global Catalogue of Microorganisms (GCM) 10K type strain sequencing project: providing services to taxonomists for standard genome sequencing and annotation.</title>
        <authorList>
            <consortium name="The Broad Institute Genomics Platform"/>
            <consortium name="The Broad Institute Genome Sequencing Center for Infectious Disease"/>
            <person name="Wu L."/>
            <person name="Ma J."/>
        </authorList>
    </citation>
    <scope>NUCLEOTIDE SEQUENCE [LARGE SCALE GENOMIC DNA]</scope>
    <source>
        <strain evidence="11">JCM 15481</strain>
    </source>
</reference>
<evidence type="ECO:0000256" key="7">
    <source>
        <dbReference type="ARBA" id="ARBA00022842"/>
    </source>
</evidence>
<dbReference type="InterPro" id="IPR005135">
    <property type="entry name" value="Endo/exonuclease/phosphatase"/>
</dbReference>
<dbReference type="PANTHER" id="PTHR15822">
    <property type="entry name" value="TRAF AND TNF RECEPTOR-ASSOCIATED PROTEIN"/>
    <property type="match status" value="1"/>
</dbReference>
<keyword evidence="5" id="KW-0227">DNA damage</keyword>
<dbReference type="InterPro" id="IPR051547">
    <property type="entry name" value="TDP2-like"/>
</dbReference>
<keyword evidence="6" id="KW-0378">Hydrolase</keyword>
<name>A0ABP4KD97_9ACTN</name>
<organism evidence="10 11">
    <name type="scientific">Streptomyces synnematoformans</name>
    <dbReference type="NCBI Taxonomy" id="415721"/>
    <lineage>
        <taxon>Bacteria</taxon>
        <taxon>Bacillati</taxon>
        <taxon>Actinomycetota</taxon>
        <taxon>Actinomycetes</taxon>
        <taxon>Kitasatosporales</taxon>
        <taxon>Streptomycetaceae</taxon>
        <taxon>Streptomyces</taxon>
    </lineage>
</organism>
<dbReference type="EMBL" id="BAAAPF010000254">
    <property type="protein sequence ID" value="GAA1499665.1"/>
    <property type="molecule type" value="Genomic_DNA"/>
</dbReference>